<proteinExistence type="predicted"/>
<dbReference type="Proteomes" id="UP001066276">
    <property type="component" value="Chromosome 9"/>
</dbReference>
<sequence>MTVVRLRPQQTPAVMVQQPGGGSLDRCAPTSRLADRVVSAARSKYRGQRKQREKIDRCVLLYWNAARISFSKGGSGGALGETPVILESRHVAPSLLP</sequence>
<accession>A0AAV7N499</accession>
<dbReference type="AlphaFoldDB" id="A0AAV7N499"/>
<comment type="caution">
    <text evidence="1">The sequence shown here is derived from an EMBL/GenBank/DDBJ whole genome shotgun (WGS) entry which is preliminary data.</text>
</comment>
<keyword evidence="2" id="KW-1185">Reference proteome</keyword>
<organism evidence="1 2">
    <name type="scientific">Pleurodeles waltl</name>
    <name type="common">Iberian ribbed newt</name>
    <dbReference type="NCBI Taxonomy" id="8319"/>
    <lineage>
        <taxon>Eukaryota</taxon>
        <taxon>Metazoa</taxon>
        <taxon>Chordata</taxon>
        <taxon>Craniata</taxon>
        <taxon>Vertebrata</taxon>
        <taxon>Euteleostomi</taxon>
        <taxon>Amphibia</taxon>
        <taxon>Batrachia</taxon>
        <taxon>Caudata</taxon>
        <taxon>Salamandroidea</taxon>
        <taxon>Salamandridae</taxon>
        <taxon>Pleurodelinae</taxon>
        <taxon>Pleurodeles</taxon>
    </lineage>
</organism>
<dbReference type="EMBL" id="JANPWB010000013">
    <property type="protein sequence ID" value="KAJ1109504.1"/>
    <property type="molecule type" value="Genomic_DNA"/>
</dbReference>
<reference evidence="1" key="1">
    <citation type="journal article" date="2022" name="bioRxiv">
        <title>Sequencing and chromosome-scale assembly of the giantPleurodeles waltlgenome.</title>
        <authorList>
            <person name="Brown T."/>
            <person name="Elewa A."/>
            <person name="Iarovenko S."/>
            <person name="Subramanian E."/>
            <person name="Araus A.J."/>
            <person name="Petzold A."/>
            <person name="Susuki M."/>
            <person name="Suzuki K.-i.T."/>
            <person name="Hayashi T."/>
            <person name="Toyoda A."/>
            <person name="Oliveira C."/>
            <person name="Osipova E."/>
            <person name="Leigh N.D."/>
            <person name="Simon A."/>
            <person name="Yun M.H."/>
        </authorList>
    </citation>
    <scope>NUCLEOTIDE SEQUENCE</scope>
    <source>
        <strain evidence="1">20211129_DDA</strain>
        <tissue evidence="1">Liver</tissue>
    </source>
</reference>
<protein>
    <submittedName>
        <fullName evidence="1">Uncharacterized protein</fullName>
    </submittedName>
</protein>
<evidence type="ECO:0000313" key="1">
    <source>
        <dbReference type="EMBL" id="KAJ1109504.1"/>
    </source>
</evidence>
<name>A0AAV7N499_PLEWA</name>
<evidence type="ECO:0000313" key="2">
    <source>
        <dbReference type="Proteomes" id="UP001066276"/>
    </source>
</evidence>
<gene>
    <name evidence="1" type="ORF">NDU88_006864</name>
</gene>